<dbReference type="EMBL" id="AP021874">
    <property type="protein sequence ID" value="BBO72483.1"/>
    <property type="molecule type" value="Genomic_DNA"/>
</dbReference>
<dbReference type="AlphaFoldDB" id="A0A5K7YWY5"/>
<organism evidence="2 3">
    <name type="scientific">Desulfosarcina alkanivorans</name>
    <dbReference type="NCBI Taxonomy" id="571177"/>
    <lineage>
        <taxon>Bacteria</taxon>
        <taxon>Pseudomonadati</taxon>
        <taxon>Thermodesulfobacteriota</taxon>
        <taxon>Desulfobacteria</taxon>
        <taxon>Desulfobacterales</taxon>
        <taxon>Desulfosarcinaceae</taxon>
        <taxon>Desulfosarcina</taxon>
    </lineage>
</organism>
<proteinExistence type="predicted"/>
<dbReference type="RefSeq" id="WP_231716329.1">
    <property type="nucleotide sequence ID" value="NZ_AP021874.1"/>
</dbReference>
<keyword evidence="3" id="KW-1185">Reference proteome</keyword>
<dbReference type="Proteomes" id="UP000427906">
    <property type="component" value="Chromosome"/>
</dbReference>
<keyword evidence="1" id="KW-0472">Membrane</keyword>
<sequence>MEDADRKMNRDRTAARPSLWWWLRQLLLTGIACFFVCFGISVLAASYGLGDPFSFIMTFFGASLMILISLVMVLGFVLRMRRATATGHRVGEEDADP</sequence>
<dbReference type="KEGG" id="dalk:DSCA_64130"/>
<accession>A0A5K7YWY5</accession>
<feature type="transmembrane region" description="Helical" evidence="1">
    <location>
        <begin position="53"/>
        <end position="78"/>
    </location>
</feature>
<evidence type="ECO:0000313" key="2">
    <source>
        <dbReference type="EMBL" id="BBO72483.1"/>
    </source>
</evidence>
<keyword evidence="1" id="KW-1133">Transmembrane helix</keyword>
<evidence type="ECO:0000256" key="1">
    <source>
        <dbReference type="SAM" id="Phobius"/>
    </source>
</evidence>
<feature type="transmembrane region" description="Helical" evidence="1">
    <location>
        <begin position="21"/>
        <end position="47"/>
    </location>
</feature>
<protein>
    <submittedName>
        <fullName evidence="2">Uncharacterized protein</fullName>
    </submittedName>
</protein>
<reference evidence="2 3" key="1">
    <citation type="submission" date="2019-11" db="EMBL/GenBank/DDBJ databases">
        <title>Comparative genomics of hydrocarbon-degrading Desulfosarcina strains.</title>
        <authorList>
            <person name="Watanabe M."/>
            <person name="Kojima H."/>
            <person name="Fukui M."/>
        </authorList>
    </citation>
    <scope>NUCLEOTIDE SEQUENCE [LARGE SCALE GENOMIC DNA]</scope>
    <source>
        <strain evidence="2 3">PL12</strain>
    </source>
</reference>
<gene>
    <name evidence="2" type="ORF">DSCA_64130</name>
</gene>
<evidence type="ECO:0000313" key="3">
    <source>
        <dbReference type="Proteomes" id="UP000427906"/>
    </source>
</evidence>
<name>A0A5K7YWY5_9BACT</name>
<keyword evidence="1" id="KW-0812">Transmembrane</keyword>